<dbReference type="AlphaFoldDB" id="A0A2X2JEF7"/>
<reference evidence="1 2" key="1">
    <citation type="submission" date="2018-06" db="EMBL/GenBank/DDBJ databases">
        <authorList>
            <consortium name="Pathogen Informatics"/>
            <person name="Doyle S."/>
        </authorList>
    </citation>
    <scope>NUCLEOTIDE SEQUENCE [LARGE SCALE GENOMIC DNA]</scope>
    <source>
        <strain evidence="1 2">NCTC11343</strain>
    </source>
</reference>
<dbReference type="Proteomes" id="UP000251241">
    <property type="component" value="Unassembled WGS sequence"/>
</dbReference>
<gene>
    <name evidence="1" type="primary">yehT_4</name>
    <name evidence="1" type="ORF">NCTC11343_04671</name>
</gene>
<dbReference type="Gene3D" id="3.40.50.2300">
    <property type="match status" value="1"/>
</dbReference>
<evidence type="ECO:0000313" key="1">
    <source>
        <dbReference type="EMBL" id="SPZ92682.1"/>
    </source>
</evidence>
<protein>
    <submittedName>
        <fullName evidence="1">Probable transcriptional regulatory protein YehT</fullName>
    </submittedName>
</protein>
<dbReference type="Gene3D" id="2.40.50.1020">
    <property type="entry name" value="LytTr DNA-binding domain"/>
    <property type="match status" value="1"/>
</dbReference>
<evidence type="ECO:0000313" key="2">
    <source>
        <dbReference type="Proteomes" id="UP000251241"/>
    </source>
</evidence>
<name>A0A2X2JEF7_SPHMU</name>
<dbReference type="Pfam" id="PF04397">
    <property type="entry name" value="LytTR"/>
    <property type="match status" value="1"/>
</dbReference>
<dbReference type="SMART" id="SM00850">
    <property type="entry name" value="LytTR"/>
    <property type="match status" value="1"/>
</dbReference>
<dbReference type="Pfam" id="PF00072">
    <property type="entry name" value="Response_reg"/>
    <property type="match status" value="1"/>
</dbReference>
<dbReference type="RefSeq" id="WP_070568219.1">
    <property type="nucleotide sequence ID" value="NZ_CP069793.1"/>
</dbReference>
<dbReference type="EMBL" id="UAUU01000011">
    <property type="protein sequence ID" value="SPZ92682.1"/>
    <property type="molecule type" value="Genomic_DNA"/>
</dbReference>
<dbReference type="GO" id="GO:0000156">
    <property type="term" value="F:phosphorelay response regulator activity"/>
    <property type="evidence" value="ECO:0007669"/>
    <property type="project" value="TreeGrafter"/>
</dbReference>
<dbReference type="InterPro" id="IPR011006">
    <property type="entry name" value="CheY-like_superfamily"/>
</dbReference>
<dbReference type="GO" id="GO:0003677">
    <property type="term" value="F:DNA binding"/>
    <property type="evidence" value="ECO:0007669"/>
    <property type="project" value="InterPro"/>
</dbReference>
<proteinExistence type="predicted"/>
<dbReference type="InterPro" id="IPR051271">
    <property type="entry name" value="2C-system_Tx_regulators"/>
</dbReference>
<dbReference type="InterPro" id="IPR001789">
    <property type="entry name" value="Sig_transdc_resp-reg_receiver"/>
</dbReference>
<dbReference type="SUPFAM" id="SSF52172">
    <property type="entry name" value="CheY-like"/>
    <property type="match status" value="1"/>
</dbReference>
<dbReference type="GeneID" id="97179587"/>
<accession>A0A2X2JEF7</accession>
<organism evidence="1 2">
    <name type="scientific">Sphingobacterium multivorum</name>
    <dbReference type="NCBI Taxonomy" id="28454"/>
    <lineage>
        <taxon>Bacteria</taxon>
        <taxon>Pseudomonadati</taxon>
        <taxon>Bacteroidota</taxon>
        <taxon>Sphingobacteriia</taxon>
        <taxon>Sphingobacteriales</taxon>
        <taxon>Sphingobacteriaceae</taxon>
        <taxon>Sphingobacterium</taxon>
    </lineage>
</organism>
<dbReference type="PROSITE" id="PS50110">
    <property type="entry name" value="RESPONSE_REGULATORY"/>
    <property type="match status" value="1"/>
</dbReference>
<dbReference type="InterPro" id="IPR007492">
    <property type="entry name" value="LytTR_DNA-bd_dom"/>
</dbReference>
<dbReference type="SMART" id="SM00448">
    <property type="entry name" value="REC"/>
    <property type="match status" value="1"/>
</dbReference>
<dbReference type="PANTHER" id="PTHR45526">
    <property type="entry name" value="TRANSCRIPTIONAL REGULATORY PROTEIN DPIA"/>
    <property type="match status" value="1"/>
</dbReference>
<sequence>MDTIKKILKQEGRLQKICVGIVDDDPDVVDDLKRYVDLTDGVECVYATTNPKEALVALRRLKLDILFLDIEMPIVGGLDILGQLESLKRGNTGIANLQVIVCSTNREVGDKMFHYEVTDYFLKPFEQERFYKAMDRAKKRIQHYGLNNLNDDNKCFFYGERGAVKKRLNYDEICYIEAKNNQTRIWMNDKTFVEVNESFGNMLALLPKASFAQVHRSVAVSLKHVLGVTAHHVFLPDIEINRGEKGKYQYFDQWIEQNSISGKFQIHGIVREGKEMTNTSQRM</sequence>
<dbReference type="PANTHER" id="PTHR45526:SF1">
    <property type="entry name" value="TRANSCRIPTIONAL REGULATORY PROTEIN DCUR-RELATED"/>
    <property type="match status" value="1"/>
</dbReference>